<keyword evidence="6" id="KW-1185">Reference proteome</keyword>
<dbReference type="EMBL" id="UPHM01000061">
    <property type="protein sequence ID" value="VAZ94505.1"/>
    <property type="molecule type" value="Genomic_DNA"/>
</dbReference>
<comment type="caution">
    <text evidence="2">The sequence shown here is derived from an EMBL/GenBank/DDBJ whole genome shotgun (WGS) entry which is preliminary data.</text>
</comment>
<keyword evidence="1" id="KW-1133">Transmembrane helix</keyword>
<dbReference type="Proteomes" id="UP000192335">
    <property type="component" value="Unassembled WGS sequence"/>
</dbReference>
<dbReference type="GeneID" id="66595928"/>
<proteinExistence type="predicted"/>
<evidence type="ECO:0000313" key="3">
    <source>
        <dbReference type="EMBL" id="VAZ84100.1"/>
    </source>
</evidence>
<name>A0A1X0L5R3_9MYCO</name>
<keyword evidence="1" id="KW-0472">Membrane</keyword>
<evidence type="ECO:0000256" key="1">
    <source>
        <dbReference type="SAM" id="Phobius"/>
    </source>
</evidence>
<organism evidence="2 5">
    <name type="scientific">Mycobacterium persicum</name>
    <dbReference type="NCBI Taxonomy" id="1487726"/>
    <lineage>
        <taxon>Bacteria</taxon>
        <taxon>Bacillati</taxon>
        <taxon>Actinomycetota</taxon>
        <taxon>Actinomycetes</taxon>
        <taxon>Mycobacteriales</taxon>
        <taxon>Mycobacteriaceae</taxon>
        <taxon>Mycobacterium</taxon>
    </lineage>
</organism>
<protein>
    <submittedName>
        <fullName evidence="2">Uncharacterized protein</fullName>
    </submittedName>
</protein>
<dbReference type="EMBL" id="MWQA01000001">
    <property type="protein sequence ID" value="ORC05512.1"/>
    <property type="molecule type" value="Genomic_DNA"/>
</dbReference>
<gene>
    <name evidence="2" type="ORF">B4U45_01285</name>
    <name evidence="3" type="ORF">LAUMK42_02919</name>
    <name evidence="4" type="ORF">LAUMK4_02847</name>
</gene>
<keyword evidence="1" id="KW-0812">Transmembrane</keyword>
<dbReference type="OrthoDB" id="4735250at2"/>
<reference evidence="6 7" key="2">
    <citation type="submission" date="2018-09" db="EMBL/GenBank/DDBJ databases">
        <authorList>
            <person name="Tagini F."/>
        </authorList>
    </citation>
    <scope>NUCLEOTIDE SEQUENCE [LARGE SCALE GENOMIC DNA]</scope>
    <source>
        <strain evidence="4 6">MK4</strain>
        <strain evidence="3 7">MK42</strain>
    </source>
</reference>
<dbReference type="AlphaFoldDB" id="A0A1X0L5R3"/>
<dbReference type="RefSeq" id="WP_075546759.1">
    <property type="nucleotide sequence ID" value="NZ_CADEAW010000137.1"/>
</dbReference>
<accession>A0A1X0L5R3</accession>
<dbReference type="Proteomes" id="UP000271464">
    <property type="component" value="Unassembled WGS sequence"/>
</dbReference>
<evidence type="ECO:0000313" key="5">
    <source>
        <dbReference type="Proteomes" id="UP000192335"/>
    </source>
</evidence>
<feature type="transmembrane region" description="Helical" evidence="1">
    <location>
        <begin position="21"/>
        <end position="43"/>
    </location>
</feature>
<dbReference type="EMBL" id="UPHL01000071">
    <property type="protein sequence ID" value="VAZ84100.1"/>
    <property type="molecule type" value="Genomic_DNA"/>
</dbReference>
<feature type="transmembrane region" description="Helical" evidence="1">
    <location>
        <begin position="55"/>
        <end position="77"/>
    </location>
</feature>
<evidence type="ECO:0000313" key="4">
    <source>
        <dbReference type="EMBL" id="VAZ94505.1"/>
    </source>
</evidence>
<evidence type="ECO:0000313" key="7">
    <source>
        <dbReference type="Proteomes" id="UP000279331"/>
    </source>
</evidence>
<sequence>MNIIPAGIAEKINRVDRQPSLAIGISLALLAAWSFYRVIWLLYLSMTFGWFMGSVAFQFVLWTVTGAVAAIAATGFLTRYFKGPGGADH</sequence>
<evidence type="ECO:0000313" key="6">
    <source>
        <dbReference type="Proteomes" id="UP000271464"/>
    </source>
</evidence>
<reference evidence="2 5" key="1">
    <citation type="submission" date="2017-02" db="EMBL/GenBank/DDBJ databases">
        <title>Mycobacterium kansasii genomes.</title>
        <authorList>
            <person name="Borowka P."/>
            <person name="Strapagiel D."/>
            <person name="Marciniak B."/>
            <person name="Lach J."/>
            <person name="Bakula Z."/>
            <person name="Van Ingen J."/>
            <person name="Safianowska A."/>
            <person name="Brzostek A."/>
            <person name="Dziadek J."/>
            <person name="Jagielski T."/>
        </authorList>
    </citation>
    <scope>NUCLEOTIDE SEQUENCE [LARGE SCALE GENOMIC DNA]</scope>
    <source>
        <strain evidence="2 5">12MK</strain>
    </source>
</reference>
<evidence type="ECO:0000313" key="2">
    <source>
        <dbReference type="EMBL" id="ORC05512.1"/>
    </source>
</evidence>
<dbReference type="Proteomes" id="UP000279331">
    <property type="component" value="Unassembled WGS sequence"/>
</dbReference>